<dbReference type="GO" id="GO:0016197">
    <property type="term" value="P:endosomal transport"/>
    <property type="evidence" value="ECO:0007669"/>
    <property type="project" value="TreeGrafter"/>
</dbReference>
<dbReference type="Pfam" id="PF05050">
    <property type="entry name" value="Methyltransf_21"/>
    <property type="match status" value="1"/>
</dbReference>
<dbReference type="Gene3D" id="3.40.50.150">
    <property type="entry name" value="Vaccinia Virus protein VP39"/>
    <property type="match status" value="1"/>
</dbReference>
<keyword evidence="1" id="KW-1133">Transmembrane helix</keyword>
<comment type="caution">
    <text evidence="3">The sequence shown here is derived from an EMBL/GenBank/DDBJ whole genome shotgun (WGS) entry which is preliminary data.</text>
</comment>
<dbReference type="EMBL" id="LJIJ01002092">
    <property type="protein sequence ID" value="ODM90244.1"/>
    <property type="molecule type" value="Genomic_DNA"/>
</dbReference>
<name>A0A1D2MBH4_ORCCI</name>
<dbReference type="PANTHER" id="PTHR34009">
    <property type="entry name" value="PROTEIN STAR"/>
    <property type="match status" value="1"/>
</dbReference>
<evidence type="ECO:0000313" key="4">
    <source>
        <dbReference type="Proteomes" id="UP000094527"/>
    </source>
</evidence>
<evidence type="ECO:0000256" key="1">
    <source>
        <dbReference type="SAM" id="Phobius"/>
    </source>
</evidence>
<dbReference type="Proteomes" id="UP000094527">
    <property type="component" value="Unassembled WGS sequence"/>
</dbReference>
<evidence type="ECO:0000313" key="3">
    <source>
        <dbReference type="EMBL" id="ODM90244.1"/>
    </source>
</evidence>
<dbReference type="InterPro" id="IPR029063">
    <property type="entry name" value="SAM-dependent_MTases_sf"/>
</dbReference>
<keyword evidence="4" id="KW-1185">Reference proteome</keyword>
<evidence type="ECO:0000259" key="2">
    <source>
        <dbReference type="Pfam" id="PF05050"/>
    </source>
</evidence>
<keyword evidence="1" id="KW-0472">Membrane</keyword>
<sequence>MLGKVYTIQKMKRVGLSRIYFAAVLCFFLILYIFQPSDLFLSLKSSLISYRATLGRSGPIIFDGELRKYILESGTSHQENPLLIELVRNELLIQPSTIPYNISSLDPKNVIPTNLEKLKMLEDLIIDKSKPGFFIECGANDGEFISPTLLLEQAYNWTGLLIEANPEPFSKLATKNRNAWLINVALCTRPFAKQVQFFTNPNNTGLAGLNERKYFGVNVPLNVQCVPLFTILAALNITEIDYFSLDVEGLELEILKTVPFDKIKFKFLTVEHWSIPGGRVALQLFMESKGYIFIKEVNDLYTRDSVFIHKSLRHKLRNLKQR</sequence>
<dbReference type="GO" id="GO:0006888">
    <property type="term" value="P:endoplasmic reticulum to Golgi vesicle-mediated transport"/>
    <property type="evidence" value="ECO:0007669"/>
    <property type="project" value="TreeGrafter"/>
</dbReference>
<dbReference type="GO" id="GO:0031902">
    <property type="term" value="C:late endosome membrane"/>
    <property type="evidence" value="ECO:0007669"/>
    <property type="project" value="TreeGrafter"/>
</dbReference>
<reference evidence="3 4" key="1">
    <citation type="journal article" date="2016" name="Genome Biol. Evol.">
        <title>Gene Family Evolution Reflects Adaptation to Soil Environmental Stressors in the Genome of the Collembolan Orchesella cincta.</title>
        <authorList>
            <person name="Faddeeva-Vakhrusheva A."/>
            <person name="Derks M.F."/>
            <person name="Anvar S.Y."/>
            <person name="Agamennone V."/>
            <person name="Suring W."/>
            <person name="Smit S."/>
            <person name="van Straalen N.M."/>
            <person name="Roelofs D."/>
        </authorList>
    </citation>
    <scope>NUCLEOTIDE SEQUENCE [LARGE SCALE GENOMIC DNA]</scope>
    <source>
        <tissue evidence="3">Mixed pool</tissue>
    </source>
</reference>
<dbReference type="OMA" id="AFIINAC"/>
<dbReference type="InterPro" id="IPR006342">
    <property type="entry name" value="FkbM_mtfrase"/>
</dbReference>
<protein>
    <submittedName>
        <fullName evidence="3">Protein Star</fullName>
    </submittedName>
</protein>
<dbReference type="GO" id="GO:0005794">
    <property type="term" value="C:Golgi apparatus"/>
    <property type="evidence" value="ECO:0007669"/>
    <property type="project" value="TreeGrafter"/>
</dbReference>
<dbReference type="OrthoDB" id="408322at2759"/>
<dbReference type="GO" id="GO:0005886">
    <property type="term" value="C:plasma membrane"/>
    <property type="evidence" value="ECO:0007669"/>
    <property type="project" value="TreeGrafter"/>
</dbReference>
<dbReference type="SUPFAM" id="SSF53335">
    <property type="entry name" value="S-adenosyl-L-methionine-dependent methyltransferases"/>
    <property type="match status" value="1"/>
</dbReference>
<dbReference type="GO" id="GO:0005789">
    <property type="term" value="C:endoplasmic reticulum membrane"/>
    <property type="evidence" value="ECO:0007669"/>
    <property type="project" value="TreeGrafter"/>
</dbReference>
<feature type="domain" description="Methyltransferase FkbM" evidence="2">
    <location>
        <begin position="136"/>
        <end position="291"/>
    </location>
</feature>
<keyword evidence="1" id="KW-0812">Transmembrane</keyword>
<organism evidence="3 4">
    <name type="scientific">Orchesella cincta</name>
    <name type="common">Springtail</name>
    <name type="synonym">Podura cincta</name>
    <dbReference type="NCBI Taxonomy" id="48709"/>
    <lineage>
        <taxon>Eukaryota</taxon>
        <taxon>Metazoa</taxon>
        <taxon>Ecdysozoa</taxon>
        <taxon>Arthropoda</taxon>
        <taxon>Hexapoda</taxon>
        <taxon>Collembola</taxon>
        <taxon>Entomobryomorpha</taxon>
        <taxon>Entomobryoidea</taxon>
        <taxon>Orchesellidae</taxon>
        <taxon>Orchesellinae</taxon>
        <taxon>Orchesella</taxon>
    </lineage>
</organism>
<proteinExistence type="predicted"/>
<dbReference type="InterPro" id="IPR053202">
    <property type="entry name" value="EGF_Rcpt_Signaling_Reg"/>
</dbReference>
<dbReference type="NCBIfam" id="TIGR01444">
    <property type="entry name" value="fkbM_fam"/>
    <property type="match status" value="1"/>
</dbReference>
<feature type="transmembrane region" description="Helical" evidence="1">
    <location>
        <begin position="16"/>
        <end position="34"/>
    </location>
</feature>
<dbReference type="AlphaFoldDB" id="A0A1D2MBH4"/>
<accession>A0A1D2MBH4</accession>
<gene>
    <name evidence="3" type="ORF">Ocin01_16441</name>
</gene>
<dbReference type="PANTHER" id="PTHR34009:SF2">
    <property type="entry name" value="PROTEIN STAR"/>
    <property type="match status" value="1"/>
</dbReference>